<keyword evidence="2 3" id="KW-0175">Coiled coil</keyword>
<dbReference type="SUPFAM" id="SSF47923">
    <property type="entry name" value="Ypt/Rab-GAP domain of gyp1p"/>
    <property type="match status" value="2"/>
</dbReference>
<feature type="compositionally biased region" description="Polar residues" evidence="4">
    <location>
        <begin position="746"/>
        <end position="755"/>
    </location>
</feature>
<feature type="coiled-coil region" evidence="3">
    <location>
        <begin position="555"/>
        <end position="667"/>
    </location>
</feature>
<gene>
    <name evidence="6" type="primary">Evi5l</name>
</gene>
<dbReference type="Pfam" id="PF00566">
    <property type="entry name" value="RabGAP-TBC"/>
    <property type="match status" value="1"/>
</dbReference>
<reference evidence="6 7" key="1">
    <citation type="submission" date="2018-10" db="EMBL/GenBank/DDBJ databases">
        <title>Improved assembly of the deer mouse Peromyscus maniculatus genome.</title>
        <authorList>
            <person name="Lassance J.-M."/>
            <person name="Hoekstra H.E."/>
        </authorList>
    </citation>
    <scope>NUCLEOTIDE SEQUENCE [LARGE SCALE GENOMIC DNA]</scope>
</reference>
<dbReference type="Gene3D" id="1.10.472.80">
    <property type="entry name" value="Ypt/Rab-GAP domain of gyp1p, domain 3"/>
    <property type="match status" value="1"/>
</dbReference>
<feature type="compositionally biased region" description="Low complexity" evidence="4">
    <location>
        <begin position="60"/>
        <end position="80"/>
    </location>
</feature>
<dbReference type="Ensembl" id="ENSPEMT00000032505.2">
    <property type="protein sequence ID" value="ENSPEMP00000028086.1"/>
    <property type="gene ID" value="ENSPEMG00000023714.2"/>
</dbReference>
<dbReference type="FunFam" id="1.10.8.270:FF:000003">
    <property type="entry name" value="Ecotropic viral integration site 5"/>
    <property type="match status" value="1"/>
</dbReference>
<dbReference type="FunFam" id="1.10.472.80:FF:000002">
    <property type="entry name" value="Ecotropic viral integration site 5"/>
    <property type="match status" value="1"/>
</dbReference>
<dbReference type="InterPro" id="IPR050302">
    <property type="entry name" value="Rab_GAP_TBC_domain"/>
</dbReference>
<feature type="domain" description="Rab-GAP TBC" evidence="5">
    <location>
        <begin position="120"/>
        <end position="305"/>
    </location>
</feature>
<dbReference type="PROSITE" id="PS50086">
    <property type="entry name" value="TBC_RABGAP"/>
    <property type="match status" value="1"/>
</dbReference>
<keyword evidence="1" id="KW-0597">Phosphoprotein</keyword>
<evidence type="ECO:0000256" key="3">
    <source>
        <dbReference type="SAM" id="Coils"/>
    </source>
</evidence>
<dbReference type="SMART" id="SM00164">
    <property type="entry name" value="TBC"/>
    <property type="match status" value="1"/>
</dbReference>
<dbReference type="FunFam" id="1.10.10.750:FF:000002">
    <property type="entry name" value="Ecotropic viral integration site 5"/>
    <property type="match status" value="1"/>
</dbReference>
<keyword evidence="7" id="KW-1185">Reference proteome</keyword>
<dbReference type="Gene3D" id="1.10.10.750">
    <property type="entry name" value="Ypt/Rab-GAP domain of gyp1p, domain 1"/>
    <property type="match status" value="1"/>
</dbReference>
<dbReference type="Proteomes" id="UP000694547">
    <property type="component" value="Chromosome 23"/>
</dbReference>
<dbReference type="GO" id="GO:0005096">
    <property type="term" value="F:GTPase activator activity"/>
    <property type="evidence" value="ECO:0007669"/>
    <property type="project" value="TreeGrafter"/>
</dbReference>
<feature type="compositionally biased region" description="Basic and acidic residues" evidence="4">
    <location>
        <begin position="724"/>
        <end position="734"/>
    </location>
</feature>
<evidence type="ECO:0000256" key="4">
    <source>
        <dbReference type="SAM" id="MobiDB-lite"/>
    </source>
</evidence>
<feature type="region of interest" description="Disordered" evidence="4">
    <location>
        <begin position="54"/>
        <end position="80"/>
    </location>
</feature>
<reference evidence="6" key="3">
    <citation type="submission" date="2025-09" db="UniProtKB">
        <authorList>
            <consortium name="Ensembl"/>
        </authorList>
    </citation>
    <scope>IDENTIFICATION</scope>
</reference>
<dbReference type="InterPro" id="IPR035969">
    <property type="entry name" value="Rab-GAP_TBC_sf"/>
</dbReference>
<name>A0A8C8U6V9_PERMB</name>
<dbReference type="GeneTree" id="ENSGT00940000153846"/>
<feature type="coiled-coil region" evidence="3">
    <location>
        <begin position="365"/>
        <end position="413"/>
    </location>
</feature>
<feature type="compositionally biased region" description="Polar residues" evidence="4">
    <location>
        <begin position="1"/>
        <end position="35"/>
    </location>
</feature>
<dbReference type="PANTHER" id="PTHR47219:SF12">
    <property type="entry name" value="ECOTROPIC VIRAL INTEGRATION SITE 5 LIKE"/>
    <property type="match status" value="1"/>
</dbReference>
<dbReference type="Gene3D" id="1.10.8.270">
    <property type="entry name" value="putative rabgap domain of human tbc1 domain family member 14 like domains"/>
    <property type="match status" value="1"/>
</dbReference>
<evidence type="ECO:0000313" key="7">
    <source>
        <dbReference type="Proteomes" id="UP000694547"/>
    </source>
</evidence>
<protein>
    <submittedName>
        <fullName evidence="6">Ecotropic viral integration site 5 like</fullName>
    </submittedName>
</protein>
<evidence type="ECO:0000259" key="5">
    <source>
        <dbReference type="PROSITE" id="PS50086"/>
    </source>
</evidence>
<sequence>MSLPTMASPTLSPDSSSQEALSAPTCSPTSDSENLSPDELELLAKLEEQNRLLEADSKSMRSMNGSRRNSGSSLVSSSSASSNLSHLEEDTWILWGRIANEWEEWRRRKEKLLKELIRKGIPHHFRAIVWQLLCSATDMPVKNQYSELLKMSSPCEKLIRRDIARTYPEHEFFKGQDSLGQEVLFNVMKAYSLVDREVGYCQGSAFIVGLLLMQMPEEEAFCVFVRLMQEYRLRELFKPSMAELGLCIYQFEYMLQEQLPDLNTHFRSQSFHTSMYASSWFLTLFLTTFPLPVATRVFDIFMYEGLEIVFRVGLALLQVNQTELMQLDMEGMSQYFQRVIPHQFDSCPDKLVLKAYQVKYNPKKMKRLEKEYAAMKSKEMEEQIEIKRLRTENRLLKQRIETLEKENPRLTEDFVAHLETELEQSRLRETETLGALREMQDKVLDMEKRNSSLPDENNVARLQEELKALKVREGEAVASARELKLQLQELSDTWQAHLSRGGRWKESPRKLVLGELQDELMTVRLREAQALADGREWRQRVVELETQDNIHRNLLNRVEAERAALQEKLQYLAAQNKGLQTQLSESRRKQAEAECKSKEEVMAVRLREADSMAAVAEMRQRIAELEIQREEGRIQGQLNHSDSSQYIRELKDQIEELKAEVRLLKGPPTFEDPLAFDGLSLTRHLDEDSLPSSDEELLGVGVGVGAALQDPLYPLSPRDARFFRHLERPAKDSEGSSDSDADELATSYSNQGLDN</sequence>
<evidence type="ECO:0000313" key="6">
    <source>
        <dbReference type="Ensembl" id="ENSPEMP00000028086.1"/>
    </source>
</evidence>
<dbReference type="GO" id="GO:0031267">
    <property type="term" value="F:small GTPase binding"/>
    <property type="evidence" value="ECO:0007669"/>
    <property type="project" value="UniProtKB-ARBA"/>
</dbReference>
<dbReference type="InterPro" id="IPR000195">
    <property type="entry name" value="Rab-GAP-TBC_dom"/>
</dbReference>
<proteinExistence type="predicted"/>
<evidence type="ECO:0000256" key="1">
    <source>
        <dbReference type="ARBA" id="ARBA00022553"/>
    </source>
</evidence>
<organism evidence="6 7">
    <name type="scientific">Peromyscus maniculatus bairdii</name>
    <name type="common">Prairie deer mouse</name>
    <dbReference type="NCBI Taxonomy" id="230844"/>
    <lineage>
        <taxon>Eukaryota</taxon>
        <taxon>Metazoa</taxon>
        <taxon>Chordata</taxon>
        <taxon>Craniata</taxon>
        <taxon>Vertebrata</taxon>
        <taxon>Euteleostomi</taxon>
        <taxon>Mammalia</taxon>
        <taxon>Eutheria</taxon>
        <taxon>Euarchontoglires</taxon>
        <taxon>Glires</taxon>
        <taxon>Rodentia</taxon>
        <taxon>Myomorpha</taxon>
        <taxon>Muroidea</taxon>
        <taxon>Cricetidae</taxon>
        <taxon>Neotominae</taxon>
        <taxon>Peromyscus</taxon>
    </lineage>
</organism>
<dbReference type="AlphaFoldDB" id="A0A8C8U6V9"/>
<dbReference type="PANTHER" id="PTHR47219">
    <property type="entry name" value="RAB GTPASE-ACTIVATING PROTEIN 1-LIKE"/>
    <property type="match status" value="1"/>
</dbReference>
<accession>A0A8C8U6V9</accession>
<feature type="region of interest" description="Disordered" evidence="4">
    <location>
        <begin position="1"/>
        <end position="41"/>
    </location>
</feature>
<evidence type="ECO:0000256" key="2">
    <source>
        <dbReference type="ARBA" id="ARBA00023054"/>
    </source>
</evidence>
<reference evidence="6" key="2">
    <citation type="submission" date="2025-08" db="UniProtKB">
        <authorList>
            <consortium name="Ensembl"/>
        </authorList>
    </citation>
    <scope>IDENTIFICATION</scope>
</reference>
<feature type="region of interest" description="Disordered" evidence="4">
    <location>
        <begin position="724"/>
        <end position="755"/>
    </location>
</feature>